<sequence length="180" mass="19158">MTFKHLAAKKDATVHGYLLSAIRGSTPSSFQLAATSGPTVFVSFAGPIGSLKGTPVTDATKRIFPILVANHYKGAMILGTPSFAAPQDKGALKWKASVVRIKLIASSAYDEFKGLGEFVTPRDVSQLKWTLFGVPLLTNGSVVPVTATYTGTDSDDSDWAGKVTYTLRSRRVIGSCLSFP</sequence>
<dbReference type="STRING" id="60172.A0A1V6R1L7"/>
<dbReference type="EMBL" id="MDYO01000021">
    <property type="protein sequence ID" value="OQD95319.1"/>
    <property type="molecule type" value="Genomic_DNA"/>
</dbReference>
<name>A0A1V6R1L7_9EURO</name>
<protein>
    <submittedName>
        <fullName evidence="1">Uncharacterized protein</fullName>
    </submittedName>
</protein>
<reference evidence="2" key="1">
    <citation type="journal article" date="2017" name="Nat. Microbiol.">
        <title>Global analysis of biosynthetic gene clusters reveals vast potential of secondary metabolite production in Penicillium species.</title>
        <authorList>
            <person name="Nielsen J.C."/>
            <person name="Grijseels S."/>
            <person name="Prigent S."/>
            <person name="Ji B."/>
            <person name="Dainat J."/>
            <person name="Nielsen K.F."/>
            <person name="Frisvad J.C."/>
            <person name="Workman M."/>
            <person name="Nielsen J."/>
        </authorList>
    </citation>
    <scope>NUCLEOTIDE SEQUENCE [LARGE SCALE GENOMIC DNA]</scope>
    <source>
        <strain evidence="2">IBT 29525</strain>
    </source>
</reference>
<comment type="caution">
    <text evidence="1">The sequence shown here is derived from an EMBL/GenBank/DDBJ whole genome shotgun (WGS) entry which is preliminary data.</text>
</comment>
<evidence type="ECO:0000313" key="1">
    <source>
        <dbReference type="EMBL" id="OQD95319.1"/>
    </source>
</evidence>
<evidence type="ECO:0000313" key="2">
    <source>
        <dbReference type="Proteomes" id="UP000191612"/>
    </source>
</evidence>
<proteinExistence type="predicted"/>
<gene>
    <name evidence="1" type="ORF">PENSOL_c021G07940</name>
</gene>
<accession>A0A1V6R1L7</accession>
<organism evidence="1 2">
    <name type="scientific">Penicillium solitum</name>
    <dbReference type="NCBI Taxonomy" id="60172"/>
    <lineage>
        <taxon>Eukaryota</taxon>
        <taxon>Fungi</taxon>
        <taxon>Dikarya</taxon>
        <taxon>Ascomycota</taxon>
        <taxon>Pezizomycotina</taxon>
        <taxon>Eurotiomycetes</taxon>
        <taxon>Eurotiomycetidae</taxon>
        <taxon>Eurotiales</taxon>
        <taxon>Aspergillaceae</taxon>
        <taxon>Penicillium</taxon>
    </lineage>
</organism>
<dbReference type="AlphaFoldDB" id="A0A1V6R1L7"/>
<keyword evidence="2" id="KW-1185">Reference proteome</keyword>
<dbReference type="Proteomes" id="UP000191612">
    <property type="component" value="Unassembled WGS sequence"/>
</dbReference>